<evidence type="ECO:0000313" key="11">
    <source>
        <dbReference type="Proteomes" id="UP001220961"/>
    </source>
</evidence>
<dbReference type="GO" id="GO:0005637">
    <property type="term" value="C:nuclear inner membrane"/>
    <property type="evidence" value="ECO:0007669"/>
    <property type="project" value="UniProtKB-SubCell"/>
</dbReference>
<keyword evidence="2" id="KW-0597">Phosphoprotein</keyword>
<dbReference type="Pfam" id="PF12949">
    <property type="entry name" value="HeH"/>
    <property type="match status" value="1"/>
</dbReference>
<dbReference type="Gene3D" id="1.10.10.1180">
    <property type="entry name" value="MAN1, winged-helix domain"/>
    <property type="match status" value="1"/>
</dbReference>
<keyword evidence="5" id="KW-0472">Membrane</keyword>
<dbReference type="Proteomes" id="UP001220961">
    <property type="component" value="Chromosome 1"/>
</dbReference>
<keyword evidence="4" id="KW-1133">Transmembrane helix</keyword>
<dbReference type="AlphaFoldDB" id="A0AAF0E4F5"/>
<dbReference type="PANTHER" id="PTHR47808:SF2">
    <property type="entry name" value="LEM DOMAIN-CONTAINING PROTEIN 2"/>
    <property type="match status" value="1"/>
</dbReference>
<feature type="region of interest" description="Disordered" evidence="7">
    <location>
        <begin position="531"/>
        <end position="564"/>
    </location>
</feature>
<evidence type="ECO:0000259" key="8">
    <source>
        <dbReference type="Pfam" id="PF09402"/>
    </source>
</evidence>
<accession>A0AAF0E4F5</accession>
<evidence type="ECO:0000259" key="9">
    <source>
        <dbReference type="Pfam" id="PF12949"/>
    </source>
</evidence>
<protein>
    <recommendedName>
        <fullName evidence="12">Inner nuclear membrane protein SRC1</fullName>
    </recommendedName>
</protein>
<dbReference type="InterPro" id="IPR018996">
    <property type="entry name" value="Man1/Src1-like_C"/>
</dbReference>
<gene>
    <name evidence="10" type="ORF">MCAP1_000192</name>
</gene>
<organism evidence="10 11">
    <name type="scientific">Malassezia caprae</name>
    <dbReference type="NCBI Taxonomy" id="1381934"/>
    <lineage>
        <taxon>Eukaryota</taxon>
        <taxon>Fungi</taxon>
        <taxon>Dikarya</taxon>
        <taxon>Basidiomycota</taxon>
        <taxon>Ustilaginomycotina</taxon>
        <taxon>Malasseziomycetes</taxon>
        <taxon>Malasseziales</taxon>
        <taxon>Malasseziaceae</taxon>
        <taxon>Malassezia</taxon>
    </lineage>
</organism>
<evidence type="ECO:0000256" key="4">
    <source>
        <dbReference type="ARBA" id="ARBA00022989"/>
    </source>
</evidence>
<name>A0AAF0E4F5_9BASI</name>
<keyword evidence="11" id="KW-1185">Reference proteome</keyword>
<feature type="domain" description="Man1/Src1-like C-terminal" evidence="8">
    <location>
        <begin position="195"/>
        <end position="528"/>
    </location>
</feature>
<evidence type="ECO:0000256" key="2">
    <source>
        <dbReference type="ARBA" id="ARBA00022553"/>
    </source>
</evidence>
<sequence length="564" mass="62402">MDVDPQVDAATLRVVDLRRILQSHRVSVPSTARKATLVEAFEKHVRPALLGAAPADEHRDPGASSDAPTEPPAAADLPLTPQPPAMDIRFSDDNPFQRDSVSPPSAKKSRSPTEGAVKKATPPSARRSTRRTSPKNEPATPSPAWPTTPAGQVRRRTPQQARQLAMRSERPAPVAHTPSSAPPARALRWTVLRWLIWAAALVWFWYCWQTRQAGYCTSGTVPLHAPRRTPSDVWTAMVSPDCVPCPEHGVCAGGRLTGCTSTDYVVSEPWQARVPVVAQALPLSLRKAQCVPDTFKLVLASELADALVGYLAHWHGQVRCQRATAYPVTPSHALGAYAVPEVSVKETLFSRITESIDAPTYEAIWALALEGLQTHAPDEMLILTHGRTRWLVATHASMPVSCRLRLLVRDWAWRNRLRGALLLCGLVAVFVAYKRIQQRRRRLQQTAVYAREVFQRLQAQAAQAEREGTPRELPVLHLRDTVLEFESRPHVRQRLWAPVIRVVQQNANVRSRQAQWHGEWQHVWEWMGMVPSTPTHDTAAPSPSSDADERGARPGAGPSTPAGP</sequence>
<keyword evidence="3" id="KW-0812">Transmembrane</keyword>
<dbReference type="CDD" id="cd12935">
    <property type="entry name" value="LEM_like"/>
    <property type="match status" value="1"/>
</dbReference>
<dbReference type="InterPro" id="IPR041885">
    <property type="entry name" value="MAN1_winged_helix_dom"/>
</dbReference>
<dbReference type="GO" id="GO:0071763">
    <property type="term" value="P:nuclear membrane organization"/>
    <property type="evidence" value="ECO:0007669"/>
    <property type="project" value="TreeGrafter"/>
</dbReference>
<dbReference type="Pfam" id="PF09402">
    <property type="entry name" value="MSC"/>
    <property type="match status" value="1"/>
</dbReference>
<dbReference type="PANTHER" id="PTHR47808">
    <property type="entry name" value="INNER NUCLEAR MEMBRANE PROTEIN HEH2-RELATED"/>
    <property type="match status" value="1"/>
</dbReference>
<evidence type="ECO:0000256" key="6">
    <source>
        <dbReference type="ARBA" id="ARBA00023242"/>
    </source>
</evidence>
<comment type="subcellular location">
    <subcellularLocation>
        <location evidence="1">Nucleus inner membrane</location>
    </subcellularLocation>
</comment>
<keyword evidence="6" id="KW-0539">Nucleus</keyword>
<evidence type="ECO:0000256" key="1">
    <source>
        <dbReference type="ARBA" id="ARBA00004540"/>
    </source>
</evidence>
<reference evidence="10" key="1">
    <citation type="submission" date="2023-03" db="EMBL/GenBank/DDBJ databases">
        <title>Mating type loci evolution in Malassezia.</title>
        <authorList>
            <person name="Coelho M.A."/>
        </authorList>
    </citation>
    <scope>NUCLEOTIDE SEQUENCE</scope>
    <source>
        <strain evidence="10">CBS 10434</strain>
    </source>
</reference>
<dbReference type="GO" id="GO:0003682">
    <property type="term" value="F:chromatin binding"/>
    <property type="evidence" value="ECO:0007669"/>
    <property type="project" value="InterPro"/>
</dbReference>
<feature type="compositionally biased region" description="Polar residues" evidence="7">
    <location>
        <begin position="532"/>
        <end position="545"/>
    </location>
</feature>
<feature type="domain" description="HeH/LEM" evidence="9">
    <location>
        <begin position="10"/>
        <end position="43"/>
    </location>
</feature>
<evidence type="ECO:0000256" key="7">
    <source>
        <dbReference type="SAM" id="MobiDB-lite"/>
    </source>
</evidence>
<dbReference type="GO" id="GO:0034399">
    <property type="term" value="C:nuclear periphery"/>
    <property type="evidence" value="ECO:0007669"/>
    <property type="project" value="TreeGrafter"/>
</dbReference>
<evidence type="ECO:0000256" key="5">
    <source>
        <dbReference type="ARBA" id="ARBA00023136"/>
    </source>
</evidence>
<evidence type="ECO:0000256" key="3">
    <source>
        <dbReference type="ARBA" id="ARBA00022692"/>
    </source>
</evidence>
<evidence type="ECO:0008006" key="12">
    <source>
        <dbReference type="Google" id="ProtNLM"/>
    </source>
</evidence>
<feature type="region of interest" description="Disordered" evidence="7">
    <location>
        <begin position="52"/>
        <end position="182"/>
    </location>
</feature>
<evidence type="ECO:0000313" key="10">
    <source>
        <dbReference type="EMBL" id="WFD17981.1"/>
    </source>
</evidence>
<proteinExistence type="predicted"/>
<dbReference type="InterPro" id="IPR044780">
    <property type="entry name" value="Heh2/Src1"/>
</dbReference>
<dbReference type="InterPro" id="IPR025856">
    <property type="entry name" value="HeH/LEM_domain"/>
</dbReference>
<dbReference type="GO" id="GO:0005783">
    <property type="term" value="C:endoplasmic reticulum"/>
    <property type="evidence" value="ECO:0007669"/>
    <property type="project" value="TreeGrafter"/>
</dbReference>
<dbReference type="EMBL" id="CP119908">
    <property type="protein sequence ID" value="WFD17981.1"/>
    <property type="molecule type" value="Genomic_DNA"/>
</dbReference>